<dbReference type="OrthoDB" id="1467485at2"/>
<dbReference type="Pfam" id="PF13568">
    <property type="entry name" value="OMP_b-brl_2"/>
    <property type="match status" value="1"/>
</dbReference>
<accession>A0A5R9KVH6</accession>
<comment type="caution">
    <text evidence="2">The sequence shown here is derived from an EMBL/GenBank/DDBJ whole genome shotgun (WGS) entry which is preliminary data.</text>
</comment>
<evidence type="ECO:0000259" key="1">
    <source>
        <dbReference type="Pfam" id="PF13568"/>
    </source>
</evidence>
<reference evidence="2 3" key="1">
    <citation type="submission" date="2019-05" db="EMBL/GenBank/DDBJ databases">
        <authorList>
            <person name="Qu J.-H."/>
        </authorList>
    </citation>
    <scope>NUCLEOTIDE SEQUENCE [LARGE SCALE GENOMIC DNA]</scope>
    <source>
        <strain evidence="2 3">T17</strain>
    </source>
</reference>
<protein>
    <submittedName>
        <fullName evidence="2">PorT family protein</fullName>
    </submittedName>
</protein>
<keyword evidence="3" id="KW-1185">Reference proteome</keyword>
<dbReference type="RefSeq" id="WP_138365530.1">
    <property type="nucleotide sequence ID" value="NZ_VCEJ01000004.1"/>
</dbReference>
<proteinExistence type="predicted"/>
<evidence type="ECO:0000313" key="3">
    <source>
        <dbReference type="Proteomes" id="UP000306402"/>
    </source>
</evidence>
<sequence length="245" mass="28217">MHTTYLRDLFNLHRSKVIFGILLLALTAHETHAQGIGYRRKHLEYYDDKPIHYGILFAVPFTRFNIKHSNDFIPKDSAYVIQSPTSAAFRMGFIVNAFLTDHFDLRTTPSVSLYDRNVKFNYPNGTEKTEKRESTWIEIPIMLKYKSLRRVNSRMYMLAGATLGLETNVKRSRGGSGSGRLDTKSSDVSLDFGVGYEQFFEFFKFSPELRFSQGLTNMYQPTKNSTGVGIQKMTTHTVTLYLNFE</sequence>
<dbReference type="AlphaFoldDB" id="A0A5R9KVH6"/>
<organism evidence="2 3">
    <name type="scientific">Dyadobacter luticola</name>
    <dbReference type="NCBI Taxonomy" id="1979387"/>
    <lineage>
        <taxon>Bacteria</taxon>
        <taxon>Pseudomonadati</taxon>
        <taxon>Bacteroidota</taxon>
        <taxon>Cytophagia</taxon>
        <taxon>Cytophagales</taxon>
        <taxon>Spirosomataceae</taxon>
        <taxon>Dyadobacter</taxon>
    </lineage>
</organism>
<gene>
    <name evidence="2" type="ORF">FEN17_11620</name>
</gene>
<feature type="domain" description="Outer membrane protein beta-barrel" evidence="1">
    <location>
        <begin position="49"/>
        <end position="219"/>
    </location>
</feature>
<dbReference type="EMBL" id="VCEJ01000004">
    <property type="protein sequence ID" value="TLV00150.1"/>
    <property type="molecule type" value="Genomic_DNA"/>
</dbReference>
<dbReference type="InterPro" id="IPR025665">
    <property type="entry name" value="Beta-barrel_OMP_2"/>
</dbReference>
<name>A0A5R9KVH6_9BACT</name>
<dbReference type="Proteomes" id="UP000306402">
    <property type="component" value="Unassembled WGS sequence"/>
</dbReference>
<evidence type="ECO:0000313" key="2">
    <source>
        <dbReference type="EMBL" id="TLV00150.1"/>
    </source>
</evidence>